<dbReference type="SUPFAM" id="SSF48310">
    <property type="entry name" value="Aldehyde ferredoxin oxidoreductase, C-terminal domains"/>
    <property type="match status" value="1"/>
</dbReference>
<comment type="cofactor">
    <cofactor evidence="8">
        <name>tungstopterin</name>
        <dbReference type="ChEBI" id="CHEBI:30402"/>
    </cofactor>
</comment>
<dbReference type="PANTHER" id="PTHR30038:SF0">
    <property type="entry name" value="TUNGSTEN-CONTAINING ALDEHYDE FERREDOXIN OXIDOREDUCTASE"/>
    <property type="match status" value="1"/>
</dbReference>
<comment type="similarity">
    <text evidence="2">Belongs to the AOR/FOR family.</text>
</comment>
<dbReference type="InterPro" id="IPR013985">
    <property type="entry name" value="Ald_Fedxn_OxRdtase_dom3"/>
</dbReference>
<name>S0FUL3_9BACT</name>
<evidence type="ECO:0000256" key="7">
    <source>
        <dbReference type="ARBA" id="ARBA00023014"/>
    </source>
</evidence>
<evidence type="ECO:0000313" key="11">
    <source>
        <dbReference type="Proteomes" id="UP000014216"/>
    </source>
</evidence>
<evidence type="ECO:0000256" key="4">
    <source>
        <dbReference type="ARBA" id="ARBA00022723"/>
    </source>
</evidence>
<keyword evidence="7" id="KW-0411">Iron-sulfur</keyword>
<keyword evidence="4" id="KW-0479">Metal-binding</keyword>
<dbReference type="InterPro" id="IPR013983">
    <property type="entry name" value="Ald_Fedxn_OxRdtase_N"/>
</dbReference>
<evidence type="ECO:0000256" key="2">
    <source>
        <dbReference type="ARBA" id="ARBA00011032"/>
    </source>
</evidence>
<keyword evidence="11" id="KW-1185">Reference proteome</keyword>
<dbReference type="InterPro" id="IPR036021">
    <property type="entry name" value="Tungsten_al_ferr_oxy-like_C"/>
</dbReference>
<evidence type="ECO:0000256" key="8">
    <source>
        <dbReference type="ARBA" id="ARBA00049934"/>
    </source>
</evidence>
<evidence type="ECO:0000259" key="9">
    <source>
        <dbReference type="SMART" id="SM00790"/>
    </source>
</evidence>
<gene>
    <name evidence="10" type="primary">aor</name>
    <name evidence="10" type="ORF">Dpo_7c02490</name>
</gene>
<organism evidence="10 11">
    <name type="scientific">Desulfotignum phosphitoxidans DSM 13687</name>
    <dbReference type="NCBI Taxonomy" id="1286635"/>
    <lineage>
        <taxon>Bacteria</taxon>
        <taxon>Pseudomonadati</taxon>
        <taxon>Thermodesulfobacteriota</taxon>
        <taxon>Desulfobacteria</taxon>
        <taxon>Desulfobacterales</taxon>
        <taxon>Desulfobacteraceae</taxon>
        <taxon>Desulfotignum</taxon>
    </lineage>
</organism>
<dbReference type="PATRIC" id="fig|1286635.3.peg.3426"/>
<dbReference type="InterPro" id="IPR013984">
    <property type="entry name" value="Ald_Fedxn_OxRdtase_dom2"/>
</dbReference>
<dbReference type="EC" id="1.2.7.5" evidence="10"/>
<dbReference type="Pfam" id="PF02730">
    <property type="entry name" value="AFOR_N"/>
    <property type="match status" value="1"/>
</dbReference>
<dbReference type="Gene3D" id="3.60.9.10">
    <property type="entry name" value="Aldehyde ferredoxin oxidoreductase, N-terminal domain"/>
    <property type="match status" value="1"/>
</dbReference>
<dbReference type="InterPro" id="IPR036503">
    <property type="entry name" value="Ald_Fedxn_OxRdtase_N_sf"/>
</dbReference>
<dbReference type="EMBL" id="APJX01000007">
    <property type="protein sequence ID" value="EMS78773.1"/>
    <property type="molecule type" value="Genomic_DNA"/>
</dbReference>
<feature type="domain" description="Aldehyde ferredoxin oxidoreductase N-terminal" evidence="9">
    <location>
        <begin position="4"/>
        <end position="201"/>
    </location>
</feature>
<comment type="cofactor">
    <cofactor evidence="1">
        <name>[4Fe-4S] cluster</name>
        <dbReference type="ChEBI" id="CHEBI:49883"/>
    </cofactor>
</comment>
<reference evidence="10 11" key="1">
    <citation type="journal article" date="2013" name="Genome Announc.">
        <title>Draft Genome Sequence of Desulfotignum phosphitoxidans DSM 13687 Strain FiPS-3.</title>
        <authorList>
            <person name="Poehlein A."/>
            <person name="Daniel R."/>
            <person name="Simeonova D.D."/>
        </authorList>
    </citation>
    <scope>NUCLEOTIDE SEQUENCE [LARGE SCALE GENOMIC DNA]</scope>
    <source>
        <strain evidence="10 11">DSM 13687</strain>
    </source>
</reference>
<protein>
    <submittedName>
        <fullName evidence="10">Tungsten-containing aldehyde ferredoxin oxidoreductase Aor</fullName>
        <ecNumber evidence="10">1.2.7.5</ecNumber>
    </submittedName>
</protein>
<dbReference type="Pfam" id="PF01314">
    <property type="entry name" value="AFOR_C"/>
    <property type="match status" value="1"/>
</dbReference>
<evidence type="ECO:0000256" key="5">
    <source>
        <dbReference type="ARBA" id="ARBA00023002"/>
    </source>
</evidence>
<dbReference type="SUPFAM" id="SSF56228">
    <property type="entry name" value="Aldehyde ferredoxin oxidoreductase, N-terminal domain"/>
    <property type="match status" value="1"/>
</dbReference>
<dbReference type="GO" id="GO:0051539">
    <property type="term" value="F:4 iron, 4 sulfur cluster binding"/>
    <property type="evidence" value="ECO:0007669"/>
    <property type="project" value="UniProtKB-KW"/>
</dbReference>
<dbReference type="InterPro" id="IPR001203">
    <property type="entry name" value="OxRdtase_Ald_Fedxn_C"/>
</dbReference>
<keyword evidence="3" id="KW-0004">4Fe-4S</keyword>
<sequence length="587" mass="62776">MYGWTGHIALIDLTRGQIRTLSLSPETYAGHIGGRGLGGLFVRPAAPLGWDHEDMPVCLFTGPLTATIAPTSGRCHMMSISPLTGLVGDGSMGGKMGVQLKRAGWDGLVITGKSDTPVGIHIQDNQITLAPAGRLWGMPADRVHDTLAPGKDSLACIGPAGENGVRFAAVITDQYHAAGRTGLGASLGVKKIKYIRVSGTGRTRVKYLKMLKQAREDIVRLTAASPALMGQFGLSRLGTGALYDLMDNRCMMPTHNFTATRFDPASRLNAHAYAAAFQPRRHGCKGCHILCKKIATRSDPGASLPEFEAMSHFTALIGLDDIHAVTAANQVCNRLGMDTISAASALACFREITGRDLTPESLMTLLEDIAFDRGQGKDLKHGAAHYAQSMGHPATAMAVKGLELPAYDPRGAYGMALGYAMSTRGGCHLRAYPISHEILRKPVATDRFSFSGKARIIKISEDLNAVVDSLIACKFTFFAAGLEEYANALHGVTGNPVTARDLLAVGEKIVYNERIINSLNGFDARHDTLPDRFFDHPGTGCAQFLVPPIDRAGFESAKAAYYEVRGLTPGGLPTKEKAKQLGLDLHG</sequence>
<dbReference type="GO" id="GO:0033726">
    <property type="term" value="F:aldehyde ferredoxin oxidoreductase activity"/>
    <property type="evidence" value="ECO:0007669"/>
    <property type="project" value="UniProtKB-EC"/>
</dbReference>
<evidence type="ECO:0000256" key="1">
    <source>
        <dbReference type="ARBA" id="ARBA00001966"/>
    </source>
</evidence>
<dbReference type="Proteomes" id="UP000014216">
    <property type="component" value="Unassembled WGS sequence"/>
</dbReference>
<proteinExistence type="inferred from homology"/>
<dbReference type="GO" id="GO:0009055">
    <property type="term" value="F:electron transfer activity"/>
    <property type="evidence" value="ECO:0007669"/>
    <property type="project" value="InterPro"/>
</dbReference>
<accession>S0FUL3</accession>
<keyword evidence="6" id="KW-0408">Iron</keyword>
<keyword evidence="5 10" id="KW-0560">Oxidoreductase</keyword>
<comment type="caution">
    <text evidence="10">The sequence shown here is derived from an EMBL/GenBank/DDBJ whole genome shotgun (WGS) entry which is preliminary data.</text>
</comment>
<dbReference type="OrthoDB" id="9763894at2"/>
<evidence type="ECO:0000256" key="3">
    <source>
        <dbReference type="ARBA" id="ARBA00022485"/>
    </source>
</evidence>
<dbReference type="InterPro" id="IPR051919">
    <property type="entry name" value="W-dependent_AOR"/>
</dbReference>
<dbReference type="GO" id="GO:0046872">
    <property type="term" value="F:metal ion binding"/>
    <property type="evidence" value="ECO:0007669"/>
    <property type="project" value="UniProtKB-KW"/>
</dbReference>
<evidence type="ECO:0000256" key="6">
    <source>
        <dbReference type="ARBA" id="ARBA00023004"/>
    </source>
</evidence>
<dbReference type="RefSeq" id="WP_006967282.1">
    <property type="nucleotide sequence ID" value="NZ_APJX01000007.1"/>
</dbReference>
<dbReference type="Gene3D" id="1.10.569.10">
    <property type="entry name" value="Aldehyde Ferredoxin Oxidoreductase Protein, subunit A, domain 2"/>
    <property type="match status" value="1"/>
</dbReference>
<dbReference type="Gene3D" id="1.10.599.10">
    <property type="entry name" value="Aldehyde Ferredoxin Oxidoreductase Protein, subunit A, domain 3"/>
    <property type="match status" value="1"/>
</dbReference>
<dbReference type="AlphaFoldDB" id="S0FUL3"/>
<dbReference type="PANTHER" id="PTHR30038">
    <property type="entry name" value="ALDEHYDE FERREDOXIN OXIDOREDUCTASE"/>
    <property type="match status" value="1"/>
</dbReference>
<dbReference type="SMART" id="SM00790">
    <property type="entry name" value="AFOR_N"/>
    <property type="match status" value="1"/>
</dbReference>
<evidence type="ECO:0000313" key="10">
    <source>
        <dbReference type="EMBL" id="EMS78773.1"/>
    </source>
</evidence>